<dbReference type="SUPFAM" id="SSF88713">
    <property type="entry name" value="Glycoside hydrolase/deacetylase"/>
    <property type="match status" value="1"/>
</dbReference>
<protein>
    <submittedName>
        <fullName evidence="2">Polysaccharide deacetylase familiy protein</fullName>
    </submittedName>
</protein>
<accession>A0ABQ2ETD8</accession>
<gene>
    <name evidence="2" type="ORF">GCM10011583_59440</name>
</gene>
<keyword evidence="3" id="KW-1185">Reference proteome</keyword>
<dbReference type="InterPro" id="IPR002509">
    <property type="entry name" value="NODB_dom"/>
</dbReference>
<dbReference type="CDD" id="cd10959">
    <property type="entry name" value="CE4_NodB_like_3"/>
    <property type="match status" value="1"/>
</dbReference>
<dbReference type="Pfam" id="PF01522">
    <property type="entry name" value="Polysacc_deac_1"/>
    <property type="match status" value="1"/>
</dbReference>
<feature type="domain" description="NodB homology" evidence="1">
    <location>
        <begin position="67"/>
        <end position="253"/>
    </location>
</feature>
<dbReference type="PANTHER" id="PTHR10587">
    <property type="entry name" value="GLYCOSYL TRANSFERASE-RELATED"/>
    <property type="match status" value="1"/>
</dbReference>
<organism evidence="2 3">
    <name type="scientific">Streptomyces camponoticapitis</name>
    <dbReference type="NCBI Taxonomy" id="1616125"/>
    <lineage>
        <taxon>Bacteria</taxon>
        <taxon>Bacillati</taxon>
        <taxon>Actinomycetota</taxon>
        <taxon>Actinomycetes</taxon>
        <taxon>Kitasatosporales</taxon>
        <taxon>Streptomycetaceae</taxon>
        <taxon>Streptomyces</taxon>
    </lineage>
</organism>
<sequence>MDAHSGTARPRRVMPRVRCPGPVVPGRRLLTTAPALALAAHMAPAGTWLAGPRRAFFPGLAGVGRADHVALTFDDGPDPRSTPRFLDLLDELHTHATFFVIGTALLRHPRLGREITRRGHEVAVHGWTHNRPWLPTPGQDTRELARAAQVVRSVCGAPPLWYRPPYGILTGGRLLAARRTGLRPVLWTAWGKDWTAEATAESVLANVRRDLRGGGTVLLHDSDRTSAPDCWRSSLEALPDLVDGCRSKGLNVGPLVEHRGFAAEPGETLSE</sequence>
<dbReference type="InterPro" id="IPR011330">
    <property type="entry name" value="Glyco_hydro/deAcase_b/a-brl"/>
</dbReference>
<dbReference type="Proteomes" id="UP000660265">
    <property type="component" value="Unassembled WGS sequence"/>
</dbReference>
<dbReference type="EMBL" id="BMMV01000024">
    <property type="protein sequence ID" value="GGK19678.1"/>
    <property type="molecule type" value="Genomic_DNA"/>
</dbReference>
<dbReference type="Gene3D" id="3.20.20.370">
    <property type="entry name" value="Glycoside hydrolase/deacetylase"/>
    <property type="match status" value="1"/>
</dbReference>
<reference evidence="3" key="1">
    <citation type="journal article" date="2019" name="Int. J. Syst. Evol. Microbiol.">
        <title>The Global Catalogue of Microorganisms (GCM) 10K type strain sequencing project: providing services to taxonomists for standard genome sequencing and annotation.</title>
        <authorList>
            <consortium name="The Broad Institute Genomics Platform"/>
            <consortium name="The Broad Institute Genome Sequencing Center for Infectious Disease"/>
            <person name="Wu L."/>
            <person name="Ma J."/>
        </authorList>
    </citation>
    <scope>NUCLEOTIDE SEQUENCE [LARGE SCALE GENOMIC DNA]</scope>
    <source>
        <strain evidence="3">CGMCC 4.7275</strain>
    </source>
</reference>
<dbReference type="PROSITE" id="PS51677">
    <property type="entry name" value="NODB"/>
    <property type="match status" value="1"/>
</dbReference>
<evidence type="ECO:0000259" key="1">
    <source>
        <dbReference type="PROSITE" id="PS51677"/>
    </source>
</evidence>
<evidence type="ECO:0000313" key="3">
    <source>
        <dbReference type="Proteomes" id="UP000660265"/>
    </source>
</evidence>
<name>A0ABQ2ETD8_9ACTN</name>
<dbReference type="PANTHER" id="PTHR10587:SF137">
    <property type="entry name" value="4-DEOXY-4-FORMAMIDO-L-ARABINOSE-PHOSPHOUNDECAPRENOL DEFORMYLASE ARND-RELATED"/>
    <property type="match status" value="1"/>
</dbReference>
<evidence type="ECO:0000313" key="2">
    <source>
        <dbReference type="EMBL" id="GGK19678.1"/>
    </source>
</evidence>
<comment type="caution">
    <text evidence="2">The sequence shown here is derived from an EMBL/GenBank/DDBJ whole genome shotgun (WGS) entry which is preliminary data.</text>
</comment>
<dbReference type="InterPro" id="IPR050248">
    <property type="entry name" value="Polysacc_deacetylase_ArnD"/>
</dbReference>
<proteinExistence type="predicted"/>